<feature type="domain" description="Mur ligase C-terminal" evidence="4">
    <location>
        <begin position="284"/>
        <end position="407"/>
    </location>
</feature>
<comment type="caution">
    <text evidence="6">The sequence shown here is derived from an EMBL/GenBank/DDBJ whole genome shotgun (WGS) entry which is preliminary data.</text>
</comment>
<dbReference type="GO" id="GO:0005524">
    <property type="term" value="F:ATP binding"/>
    <property type="evidence" value="ECO:0007669"/>
    <property type="project" value="UniProtKB-KW"/>
</dbReference>
<reference evidence="6 7" key="1">
    <citation type="journal article" date="2016" name="Nat. Commun.">
        <title>Thousands of microbial genomes shed light on interconnected biogeochemical processes in an aquifer system.</title>
        <authorList>
            <person name="Anantharaman K."/>
            <person name="Brown C.T."/>
            <person name="Hug L.A."/>
            <person name="Sharon I."/>
            <person name="Castelle C.J."/>
            <person name="Probst A.J."/>
            <person name="Thomas B.C."/>
            <person name="Singh A."/>
            <person name="Wilkins M.J."/>
            <person name="Karaoz U."/>
            <person name="Brodie E.L."/>
            <person name="Williams K.H."/>
            <person name="Hubbard S.S."/>
            <person name="Banfield J.F."/>
        </authorList>
    </citation>
    <scope>NUCLEOTIDE SEQUENCE [LARGE SCALE GENOMIC DNA]</scope>
</reference>
<dbReference type="InterPro" id="IPR036565">
    <property type="entry name" value="Mur-like_cat_sf"/>
</dbReference>
<dbReference type="GO" id="GO:0016881">
    <property type="term" value="F:acid-amino acid ligase activity"/>
    <property type="evidence" value="ECO:0007669"/>
    <property type="project" value="InterPro"/>
</dbReference>
<dbReference type="EMBL" id="MGKI01000011">
    <property type="protein sequence ID" value="OGN22499.1"/>
    <property type="molecule type" value="Genomic_DNA"/>
</dbReference>
<dbReference type="Pfam" id="PF08245">
    <property type="entry name" value="Mur_ligase_M"/>
    <property type="match status" value="1"/>
</dbReference>
<dbReference type="Proteomes" id="UP000178227">
    <property type="component" value="Unassembled WGS sequence"/>
</dbReference>
<feature type="domain" description="Mur ligase central" evidence="5">
    <location>
        <begin position="104"/>
        <end position="216"/>
    </location>
</feature>
<dbReference type="InterPro" id="IPR004101">
    <property type="entry name" value="Mur_ligase_C"/>
</dbReference>
<evidence type="ECO:0000313" key="7">
    <source>
        <dbReference type="Proteomes" id="UP000178227"/>
    </source>
</evidence>
<dbReference type="SUPFAM" id="SSF53623">
    <property type="entry name" value="MurD-like peptide ligases, catalytic domain"/>
    <property type="match status" value="1"/>
</dbReference>
<dbReference type="PANTHER" id="PTHR43024:SF1">
    <property type="entry name" value="UDP-N-ACETYLMURAMOYL-TRIPEPTIDE--D-ALANYL-D-ALANINE LIGASE"/>
    <property type="match status" value="1"/>
</dbReference>
<keyword evidence="3" id="KW-0067">ATP-binding</keyword>
<dbReference type="SUPFAM" id="SSF53244">
    <property type="entry name" value="MurD-like peptide ligases, peptide-binding domain"/>
    <property type="match status" value="1"/>
</dbReference>
<evidence type="ECO:0008006" key="8">
    <source>
        <dbReference type="Google" id="ProtNLM"/>
    </source>
</evidence>
<dbReference type="InterPro" id="IPR051046">
    <property type="entry name" value="MurCDEF_CellWall_CoF430Synth"/>
</dbReference>
<dbReference type="PANTHER" id="PTHR43024">
    <property type="entry name" value="UDP-N-ACETYLMURAMOYL-TRIPEPTIDE--D-ALANYL-D-ALANINE LIGASE"/>
    <property type="match status" value="1"/>
</dbReference>
<sequence>MKNLIKTIIIWKLNLLAKLYLWRYKPQIVAITGNVGKTSTKEAIASVLSSTKRVRSGKGNLNNEFGVPLVIVGNWMDDYYEGGNTLWFWLKVLVLGSWFLVLGRNYPEVLVLEFGADKPGDIKKLVKKFRPHIGIVTAVGEIPVHIEFFSGSEAVAREKSKLIEALEPTGYAILNADDDVVLDMKEKTKARVLTYGFGDGASIKVSNFEYKVDGNMPIGVTFKLHYGGEYLPAGRQGFVPVNINGSLGKSQAWSAAAAAAVGVALGLNLVEISDALSYYDGPKGRLKILAGIKNSWIIDDTYNASPASTHLALDTLKSLPAKRKIAVLGDMLELGKYTIQAHQAVGDLAGSFVDLLICVGSKAKFIADSAENQMPKENIFIFEESDMAKNKIQELVKEGDLILVKGSQGVRMEKIVEEIMAEPEKKKELLVRQSKKWLKS</sequence>
<keyword evidence="2" id="KW-0547">Nucleotide-binding</keyword>
<evidence type="ECO:0000259" key="4">
    <source>
        <dbReference type="Pfam" id="PF02875"/>
    </source>
</evidence>
<dbReference type="Gene3D" id="3.40.1190.10">
    <property type="entry name" value="Mur-like, catalytic domain"/>
    <property type="match status" value="1"/>
</dbReference>
<dbReference type="InterPro" id="IPR036615">
    <property type="entry name" value="Mur_ligase_C_dom_sf"/>
</dbReference>
<dbReference type="Gene3D" id="3.90.190.20">
    <property type="entry name" value="Mur ligase, C-terminal domain"/>
    <property type="match status" value="1"/>
</dbReference>
<evidence type="ECO:0000256" key="3">
    <source>
        <dbReference type="ARBA" id="ARBA00022840"/>
    </source>
</evidence>
<dbReference type="Pfam" id="PF02875">
    <property type="entry name" value="Mur_ligase_C"/>
    <property type="match status" value="1"/>
</dbReference>
<dbReference type="InterPro" id="IPR013221">
    <property type="entry name" value="Mur_ligase_cen"/>
</dbReference>
<evidence type="ECO:0000313" key="6">
    <source>
        <dbReference type="EMBL" id="OGN22499.1"/>
    </source>
</evidence>
<proteinExistence type="predicted"/>
<organism evidence="6 7">
    <name type="scientific">Candidatus Yanofskybacteria bacterium RIFCSPLOWO2_01_FULL_42_49</name>
    <dbReference type="NCBI Taxonomy" id="1802694"/>
    <lineage>
        <taxon>Bacteria</taxon>
        <taxon>Candidatus Yanofskyibacteriota</taxon>
    </lineage>
</organism>
<accession>A0A1F8GDG3</accession>
<keyword evidence="1" id="KW-0436">Ligase</keyword>
<protein>
    <recommendedName>
        <fullName evidence="8">UDP-N-acetylmuramoyl-tripeptide--D-alanyl-D-alanine ligase</fullName>
    </recommendedName>
</protein>
<evidence type="ECO:0000256" key="1">
    <source>
        <dbReference type="ARBA" id="ARBA00022598"/>
    </source>
</evidence>
<evidence type="ECO:0000256" key="2">
    <source>
        <dbReference type="ARBA" id="ARBA00022741"/>
    </source>
</evidence>
<evidence type="ECO:0000259" key="5">
    <source>
        <dbReference type="Pfam" id="PF08245"/>
    </source>
</evidence>
<gene>
    <name evidence="6" type="ORF">A2918_01925</name>
</gene>
<name>A0A1F8GDG3_9BACT</name>
<dbReference type="AlphaFoldDB" id="A0A1F8GDG3"/>
<dbReference type="STRING" id="1802694.A2918_01925"/>